<feature type="chain" id="PRO_5046912263" description="D-alanyl-D-alanine carboxypeptidase" evidence="1">
    <location>
        <begin position="24"/>
        <end position="330"/>
    </location>
</feature>
<dbReference type="RefSeq" id="WP_125698433.1">
    <property type="nucleotide sequence ID" value="NZ_JBHTOG010000042.1"/>
</dbReference>
<name>A0ABW4CSI0_9LACO</name>
<keyword evidence="1" id="KW-0732">Signal</keyword>
<dbReference type="EMBL" id="JBHTOG010000042">
    <property type="protein sequence ID" value="MFD1432641.1"/>
    <property type="molecule type" value="Genomic_DNA"/>
</dbReference>
<proteinExistence type="predicted"/>
<gene>
    <name evidence="2" type="ORF">ACFQ47_08110</name>
</gene>
<evidence type="ECO:0000313" key="3">
    <source>
        <dbReference type="Proteomes" id="UP001597192"/>
    </source>
</evidence>
<organism evidence="2 3">
    <name type="scientific">Lacticaseibacillus yichunensis</name>
    <dbReference type="NCBI Taxonomy" id="2486015"/>
    <lineage>
        <taxon>Bacteria</taxon>
        <taxon>Bacillati</taxon>
        <taxon>Bacillota</taxon>
        <taxon>Bacilli</taxon>
        <taxon>Lactobacillales</taxon>
        <taxon>Lactobacillaceae</taxon>
        <taxon>Lacticaseibacillus</taxon>
    </lineage>
</organism>
<feature type="signal peptide" evidence="1">
    <location>
        <begin position="1"/>
        <end position="23"/>
    </location>
</feature>
<sequence>MKKHLGQWLIGAALFLGIGLSVAKPTDVQAATKHYVTVTAANFKTWQDAKLTKTGTATSSLVNKTFYYTTSVKPASVRYLKLVDTNGKSWGYLNENATKAAPASYGACLPANYYVSVTSKNFKMYKNFDWQVARTSASVVNQTFHVKYVHPNFSGAQFLSVYNKSNKLVGIVNATATKKATGQQGIAHVQKFNATISNTGATIWKGFGFTSGVKASSYKSTQLVVHGWYQHYNGSKYYTVYTTGNKWIGYINASCVKAGNVTKTVAKKTTTPAKTTTSTNLNRTVYVAPLSGKKYHFDKNCRALKNAKSIQTLTLKVAIQEGYTLCGYED</sequence>
<comment type="caution">
    <text evidence="2">The sequence shown here is derived from an EMBL/GenBank/DDBJ whole genome shotgun (WGS) entry which is preliminary data.</text>
</comment>
<accession>A0ABW4CSI0</accession>
<dbReference type="Proteomes" id="UP001597192">
    <property type="component" value="Unassembled WGS sequence"/>
</dbReference>
<protein>
    <recommendedName>
        <fullName evidence="4">D-alanyl-D-alanine carboxypeptidase</fullName>
    </recommendedName>
</protein>
<keyword evidence="3" id="KW-1185">Reference proteome</keyword>
<evidence type="ECO:0000313" key="2">
    <source>
        <dbReference type="EMBL" id="MFD1432641.1"/>
    </source>
</evidence>
<reference evidence="3" key="1">
    <citation type="journal article" date="2019" name="Int. J. Syst. Evol. Microbiol.">
        <title>The Global Catalogue of Microorganisms (GCM) 10K type strain sequencing project: providing services to taxonomists for standard genome sequencing and annotation.</title>
        <authorList>
            <consortium name="The Broad Institute Genomics Platform"/>
            <consortium name="The Broad Institute Genome Sequencing Center for Infectious Disease"/>
            <person name="Wu L."/>
            <person name="Ma J."/>
        </authorList>
    </citation>
    <scope>NUCLEOTIDE SEQUENCE [LARGE SCALE GENOMIC DNA]</scope>
    <source>
        <strain evidence="3">CCM 8947</strain>
    </source>
</reference>
<evidence type="ECO:0000256" key="1">
    <source>
        <dbReference type="SAM" id="SignalP"/>
    </source>
</evidence>
<evidence type="ECO:0008006" key="4">
    <source>
        <dbReference type="Google" id="ProtNLM"/>
    </source>
</evidence>